<accession>A0A217EGM2</accession>
<protein>
    <submittedName>
        <fullName evidence="2">Phospholipid transport system transporter-binding protein</fullName>
    </submittedName>
</protein>
<dbReference type="EMBL" id="FZLN01000001">
    <property type="protein sequence ID" value="SNQ29350.1"/>
    <property type="molecule type" value="Genomic_DNA"/>
</dbReference>
<dbReference type="InterPro" id="IPR036513">
    <property type="entry name" value="STAS_dom_sf"/>
</dbReference>
<gene>
    <name evidence="2" type="ORF">SAMN05444584_1297</name>
</gene>
<organism evidence="2 3">
    <name type="scientific">Acinetobacter apis</name>
    <dbReference type="NCBI Taxonomy" id="1229165"/>
    <lineage>
        <taxon>Bacteria</taxon>
        <taxon>Pseudomonadati</taxon>
        <taxon>Pseudomonadota</taxon>
        <taxon>Gammaproteobacteria</taxon>
        <taxon>Moraxellales</taxon>
        <taxon>Moraxellaceae</taxon>
        <taxon>Acinetobacter</taxon>
    </lineage>
</organism>
<dbReference type="Proteomes" id="UP000243463">
    <property type="component" value="Unassembled WGS sequence"/>
</dbReference>
<sequence>MELYVKDQQLMLVGQIDFNNAEHVYQQGLKIIQSHPLPLVINGEALEHGSTLALAVFVQWVRHVPHTHDLVFKALTKKMLNILQASHLDHELTLSH</sequence>
<dbReference type="InterPro" id="IPR058548">
    <property type="entry name" value="MlaB-like_STAS"/>
</dbReference>
<reference evidence="3" key="1">
    <citation type="submission" date="2017-06" db="EMBL/GenBank/DDBJ databases">
        <authorList>
            <person name="Varghese N."/>
            <person name="Submissions S."/>
        </authorList>
    </citation>
    <scope>NUCLEOTIDE SEQUENCE [LARGE SCALE GENOMIC DNA]</scope>
    <source>
        <strain evidence="3">ANC 5114</strain>
    </source>
</reference>
<feature type="domain" description="MlaB-like STAS" evidence="1">
    <location>
        <begin position="11"/>
        <end position="89"/>
    </location>
</feature>
<dbReference type="OrthoDB" id="6706370at2"/>
<dbReference type="Pfam" id="PF13466">
    <property type="entry name" value="STAS_2"/>
    <property type="match status" value="1"/>
</dbReference>
<evidence type="ECO:0000313" key="3">
    <source>
        <dbReference type="Proteomes" id="UP000243463"/>
    </source>
</evidence>
<dbReference type="SUPFAM" id="SSF52091">
    <property type="entry name" value="SpoIIaa-like"/>
    <property type="match status" value="1"/>
</dbReference>
<evidence type="ECO:0000259" key="1">
    <source>
        <dbReference type="Pfam" id="PF13466"/>
    </source>
</evidence>
<dbReference type="Gene3D" id="3.30.750.24">
    <property type="entry name" value="STAS domain"/>
    <property type="match status" value="1"/>
</dbReference>
<keyword evidence="3" id="KW-1185">Reference proteome</keyword>
<name>A0A217EGM2_9GAMM</name>
<dbReference type="AlphaFoldDB" id="A0A217EGM2"/>
<proteinExistence type="predicted"/>
<evidence type="ECO:0000313" key="2">
    <source>
        <dbReference type="EMBL" id="SNQ29350.1"/>
    </source>
</evidence>
<dbReference type="RefSeq" id="WP_088823330.1">
    <property type="nucleotide sequence ID" value="NZ_FZLN01000001.1"/>
</dbReference>